<dbReference type="Proteomes" id="UP000814128">
    <property type="component" value="Unassembled WGS sequence"/>
</dbReference>
<accession>A0ACB8QRF1</accession>
<proteinExistence type="predicted"/>
<reference evidence="1" key="1">
    <citation type="submission" date="2021-02" db="EMBL/GenBank/DDBJ databases">
        <authorList>
            <consortium name="DOE Joint Genome Institute"/>
            <person name="Ahrendt S."/>
            <person name="Looney B.P."/>
            <person name="Miyauchi S."/>
            <person name="Morin E."/>
            <person name="Drula E."/>
            <person name="Courty P.E."/>
            <person name="Chicoki N."/>
            <person name="Fauchery L."/>
            <person name="Kohler A."/>
            <person name="Kuo A."/>
            <person name="Labutti K."/>
            <person name="Pangilinan J."/>
            <person name="Lipzen A."/>
            <person name="Riley R."/>
            <person name="Andreopoulos W."/>
            <person name="He G."/>
            <person name="Johnson J."/>
            <person name="Barry K.W."/>
            <person name="Grigoriev I.V."/>
            <person name="Nagy L."/>
            <person name="Hibbett D."/>
            <person name="Henrissat B."/>
            <person name="Matheny P.B."/>
            <person name="Labbe J."/>
            <person name="Martin F."/>
        </authorList>
    </citation>
    <scope>NUCLEOTIDE SEQUENCE</scope>
    <source>
        <strain evidence="1">EC-137</strain>
    </source>
</reference>
<evidence type="ECO:0000313" key="2">
    <source>
        <dbReference type="Proteomes" id="UP000814128"/>
    </source>
</evidence>
<comment type="caution">
    <text evidence="1">The sequence shown here is derived from an EMBL/GenBank/DDBJ whole genome shotgun (WGS) entry which is preliminary data.</text>
</comment>
<dbReference type="EMBL" id="MU273505">
    <property type="protein sequence ID" value="KAI0034132.1"/>
    <property type="molecule type" value="Genomic_DNA"/>
</dbReference>
<sequence length="263" mass="29890">MEEAELRNPFPAPPSLYTRYTSQNLKYLALLRERTAENEHGPDDPEKQREVLADMPDVPDWPLAELEKPRADWIVEEGYYKVYGETWFLKETLPSLAENGIEQLYPADRTVDRKPILLSILKSMLVAYSTLLKSLLLPPPSNPVIDPQTGQPLPPEWDRQVHWIQTLAQNILAAANELRPVQARVNVEMLLKRQLDFRRAETRAIHEQCDSLEAQLAELRSLAKQSAESNGESEKARQTAAAVTSSLSVQLTADDVLRWAEEV</sequence>
<reference evidence="1" key="2">
    <citation type="journal article" date="2022" name="New Phytol.">
        <title>Evolutionary transition to the ectomycorrhizal habit in the genomes of a hyperdiverse lineage of mushroom-forming fungi.</title>
        <authorList>
            <person name="Looney B."/>
            <person name="Miyauchi S."/>
            <person name="Morin E."/>
            <person name="Drula E."/>
            <person name="Courty P.E."/>
            <person name="Kohler A."/>
            <person name="Kuo A."/>
            <person name="LaButti K."/>
            <person name="Pangilinan J."/>
            <person name="Lipzen A."/>
            <person name="Riley R."/>
            <person name="Andreopoulos W."/>
            <person name="He G."/>
            <person name="Johnson J."/>
            <person name="Nolan M."/>
            <person name="Tritt A."/>
            <person name="Barry K.W."/>
            <person name="Grigoriev I.V."/>
            <person name="Nagy L.G."/>
            <person name="Hibbett D."/>
            <person name="Henrissat B."/>
            <person name="Matheny P.B."/>
            <person name="Labbe J."/>
            <person name="Martin F.M."/>
        </authorList>
    </citation>
    <scope>NUCLEOTIDE SEQUENCE</scope>
    <source>
        <strain evidence="1">EC-137</strain>
    </source>
</reference>
<protein>
    <submittedName>
        <fullName evidence="1">MED7 protein-domain-containing protein</fullName>
    </submittedName>
</protein>
<keyword evidence="2" id="KW-1185">Reference proteome</keyword>
<organism evidence="1 2">
    <name type="scientific">Vararia minispora EC-137</name>
    <dbReference type="NCBI Taxonomy" id="1314806"/>
    <lineage>
        <taxon>Eukaryota</taxon>
        <taxon>Fungi</taxon>
        <taxon>Dikarya</taxon>
        <taxon>Basidiomycota</taxon>
        <taxon>Agaricomycotina</taxon>
        <taxon>Agaricomycetes</taxon>
        <taxon>Russulales</taxon>
        <taxon>Lachnocladiaceae</taxon>
        <taxon>Vararia</taxon>
    </lineage>
</organism>
<evidence type="ECO:0000313" key="1">
    <source>
        <dbReference type="EMBL" id="KAI0034132.1"/>
    </source>
</evidence>
<gene>
    <name evidence="1" type="ORF">K488DRAFT_46156</name>
</gene>
<name>A0ACB8QRF1_9AGAM</name>